<comment type="caution">
    <text evidence="1">The sequence shown here is derived from an EMBL/GenBank/DDBJ whole genome shotgun (WGS) entry which is preliminary data.</text>
</comment>
<dbReference type="AlphaFoldDB" id="A0AA39H2G3"/>
<protein>
    <submittedName>
        <fullName evidence="1">Uncharacterized protein</fullName>
    </submittedName>
</protein>
<dbReference type="Proteomes" id="UP001175271">
    <property type="component" value="Unassembled WGS sequence"/>
</dbReference>
<organism evidence="1 2">
    <name type="scientific">Steinernema hermaphroditum</name>
    <dbReference type="NCBI Taxonomy" id="289476"/>
    <lineage>
        <taxon>Eukaryota</taxon>
        <taxon>Metazoa</taxon>
        <taxon>Ecdysozoa</taxon>
        <taxon>Nematoda</taxon>
        <taxon>Chromadorea</taxon>
        <taxon>Rhabditida</taxon>
        <taxon>Tylenchina</taxon>
        <taxon>Panagrolaimomorpha</taxon>
        <taxon>Strongyloidoidea</taxon>
        <taxon>Steinernematidae</taxon>
        <taxon>Steinernema</taxon>
    </lineage>
</organism>
<proteinExistence type="predicted"/>
<gene>
    <name evidence="1" type="ORF">QR680_002163</name>
</gene>
<sequence length="58" mass="6104">MGDPLKIRLVGGSKSSNLVEQPASRPVIIPTLKTVLNNAFSTCASAVQGMFGMTKEIV</sequence>
<keyword evidence="2" id="KW-1185">Reference proteome</keyword>
<accession>A0AA39H2G3</accession>
<name>A0AA39H2G3_9BILA</name>
<evidence type="ECO:0000313" key="1">
    <source>
        <dbReference type="EMBL" id="KAK0397541.1"/>
    </source>
</evidence>
<evidence type="ECO:0000313" key="2">
    <source>
        <dbReference type="Proteomes" id="UP001175271"/>
    </source>
</evidence>
<dbReference type="EMBL" id="JAUCMV010000005">
    <property type="protein sequence ID" value="KAK0397541.1"/>
    <property type="molecule type" value="Genomic_DNA"/>
</dbReference>
<reference evidence="1" key="1">
    <citation type="submission" date="2023-06" db="EMBL/GenBank/DDBJ databases">
        <title>Genomic analysis of the entomopathogenic nematode Steinernema hermaphroditum.</title>
        <authorList>
            <person name="Schwarz E.M."/>
            <person name="Heppert J.K."/>
            <person name="Baniya A."/>
            <person name="Schwartz H.T."/>
            <person name="Tan C.-H."/>
            <person name="Antoshechkin I."/>
            <person name="Sternberg P.W."/>
            <person name="Goodrich-Blair H."/>
            <person name="Dillman A.R."/>
        </authorList>
    </citation>
    <scope>NUCLEOTIDE SEQUENCE</scope>
    <source>
        <strain evidence="1">PS9179</strain>
        <tissue evidence="1">Whole animal</tissue>
    </source>
</reference>